<protein>
    <submittedName>
        <fullName evidence="2">Uncharacterized protein</fullName>
    </submittedName>
</protein>
<proteinExistence type="predicted"/>
<dbReference type="AlphaFoldDB" id="A0AAD6YTY2"/>
<organism evidence="2 3">
    <name type="scientific">Mycena pura</name>
    <dbReference type="NCBI Taxonomy" id="153505"/>
    <lineage>
        <taxon>Eukaryota</taxon>
        <taxon>Fungi</taxon>
        <taxon>Dikarya</taxon>
        <taxon>Basidiomycota</taxon>
        <taxon>Agaricomycotina</taxon>
        <taxon>Agaricomycetes</taxon>
        <taxon>Agaricomycetidae</taxon>
        <taxon>Agaricales</taxon>
        <taxon>Marasmiineae</taxon>
        <taxon>Mycenaceae</taxon>
        <taxon>Mycena</taxon>
    </lineage>
</organism>
<reference evidence="2" key="1">
    <citation type="submission" date="2023-03" db="EMBL/GenBank/DDBJ databases">
        <title>Massive genome expansion in bonnet fungi (Mycena s.s.) driven by repeated elements and novel gene families across ecological guilds.</title>
        <authorList>
            <consortium name="Lawrence Berkeley National Laboratory"/>
            <person name="Harder C.B."/>
            <person name="Miyauchi S."/>
            <person name="Viragh M."/>
            <person name="Kuo A."/>
            <person name="Thoen E."/>
            <person name="Andreopoulos B."/>
            <person name="Lu D."/>
            <person name="Skrede I."/>
            <person name="Drula E."/>
            <person name="Henrissat B."/>
            <person name="Morin E."/>
            <person name="Kohler A."/>
            <person name="Barry K."/>
            <person name="LaButti K."/>
            <person name="Morin E."/>
            <person name="Salamov A."/>
            <person name="Lipzen A."/>
            <person name="Mereny Z."/>
            <person name="Hegedus B."/>
            <person name="Baldrian P."/>
            <person name="Stursova M."/>
            <person name="Weitz H."/>
            <person name="Taylor A."/>
            <person name="Grigoriev I.V."/>
            <person name="Nagy L.G."/>
            <person name="Martin F."/>
            <person name="Kauserud H."/>
        </authorList>
    </citation>
    <scope>NUCLEOTIDE SEQUENCE</scope>
    <source>
        <strain evidence="2">9144</strain>
    </source>
</reference>
<sequence length="313" mass="34800">MPVHQASGSVAREEVQWGQPWASALIQEVHEPILTPDRRWEHIHQHMQRGGWNVGTFLRKLFAIPGPKELSRSQQHAQLVSSFLRGAPNQTVSADEVVELMYISKDSAPKVIRQHPGKSVQKNRPDASKMARSRLAIRKVEGYVNTSSAQISSMDRGFHLTKEQTMWDFIHGFSLAKAILPIKLKAGVLLRILAAATLPPLLSDKLRPSAANPSPYASHLARPVIPGSGGNRRDPLVIIIITLFMLMYARNLHFSVFRKIVGIWLFSNNASASVFSVLSRIGLSSSYTTILKTLRALSQSAQSIVRQKARLRA</sequence>
<name>A0AAD6YTY2_9AGAR</name>
<keyword evidence="1" id="KW-1133">Transmembrane helix</keyword>
<keyword evidence="1" id="KW-0812">Transmembrane</keyword>
<accession>A0AAD6YTY2</accession>
<keyword evidence="1" id="KW-0472">Membrane</keyword>
<keyword evidence="3" id="KW-1185">Reference proteome</keyword>
<feature type="transmembrane region" description="Helical" evidence="1">
    <location>
        <begin position="236"/>
        <end position="257"/>
    </location>
</feature>
<evidence type="ECO:0000313" key="2">
    <source>
        <dbReference type="EMBL" id="KAJ7229159.1"/>
    </source>
</evidence>
<feature type="transmembrane region" description="Helical" evidence="1">
    <location>
        <begin position="263"/>
        <end position="283"/>
    </location>
</feature>
<comment type="caution">
    <text evidence="2">The sequence shown here is derived from an EMBL/GenBank/DDBJ whole genome shotgun (WGS) entry which is preliminary data.</text>
</comment>
<evidence type="ECO:0000313" key="3">
    <source>
        <dbReference type="Proteomes" id="UP001219525"/>
    </source>
</evidence>
<evidence type="ECO:0000256" key="1">
    <source>
        <dbReference type="SAM" id="Phobius"/>
    </source>
</evidence>
<dbReference type="Proteomes" id="UP001219525">
    <property type="component" value="Unassembled WGS sequence"/>
</dbReference>
<dbReference type="EMBL" id="JARJCW010000002">
    <property type="protein sequence ID" value="KAJ7229159.1"/>
    <property type="molecule type" value="Genomic_DNA"/>
</dbReference>
<gene>
    <name evidence="2" type="ORF">GGX14DRAFT_555201</name>
</gene>